<dbReference type="STRING" id="1045775.SAMN05216378_1182"/>
<feature type="signal peptide" evidence="6">
    <location>
        <begin position="1"/>
        <end position="25"/>
    </location>
</feature>
<reference evidence="9" key="1">
    <citation type="submission" date="2016-10" db="EMBL/GenBank/DDBJ databases">
        <authorList>
            <person name="Varghese N."/>
            <person name="Submissions S."/>
        </authorList>
    </citation>
    <scope>NUCLEOTIDE SEQUENCE [LARGE SCALE GENOMIC DNA]</scope>
    <source>
        <strain evidence="9">CGMCC 1.10784</strain>
    </source>
</reference>
<gene>
    <name evidence="8" type="ORF">SAMN05216378_1182</name>
</gene>
<evidence type="ECO:0000256" key="2">
    <source>
        <dbReference type="ARBA" id="ARBA00010333"/>
    </source>
</evidence>
<dbReference type="EMBL" id="FOMT01000001">
    <property type="protein sequence ID" value="SFD73148.1"/>
    <property type="molecule type" value="Genomic_DNA"/>
</dbReference>
<name>A0A1I1UU10_9BACL</name>
<feature type="domain" description="Solute-binding protein family 3/N-terminal" evidence="7">
    <location>
        <begin position="70"/>
        <end position="289"/>
    </location>
</feature>
<dbReference type="PANTHER" id="PTHR35936">
    <property type="entry name" value="MEMBRANE-BOUND LYTIC MUREIN TRANSGLYCOSYLASE F"/>
    <property type="match status" value="1"/>
</dbReference>
<dbReference type="InterPro" id="IPR001638">
    <property type="entry name" value="Solute-binding_3/MltF_N"/>
</dbReference>
<proteinExistence type="inferred from homology"/>
<dbReference type="RefSeq" id="WP_091182035.1">
    <property type="nucleotide sequence ID" value="NZ_FOMT01000001.1"/>
</dbReference>
<evidence type="ECO:0000256" key="3">
    <source>
        <dbReference type="ARBA" id="ARBA00022729"/>
    </source>
</evidence>
<keyword evidence="3 6" id="KW-0732">Signal</keyword>
<feature type="region of interest" description="Disordered" evidence="5">
    <location>
        <begin position="34"/>
        <end position="59"/>
    </location>
</feature>
<feature type="chain" id="PRO_5039641659" evidence="6">
    <location>
        <begin position="26"/>
        <end position="292"/>
    </location>
</feature>
<dbReference type="SUPFAM" id="SSF53850">
    <property type="entry name" value="Periplasmic binding protein-like II"/>
    <property type="match status" value="1"/>
</dbReference>
<dbReference type="SMART" id="SM00062">
    <property type="entry name" value="PBPb"/>
    <property type="match status" value="1"/>
</dbReference>
<comment type="similarity">
    <text evidence="2 4">Belongs to the bacterial solute-binding protein 3 family.</text>
</comment>
<evidence type="ECO:0000256" key="6">
    <source>
        <dbReference type="SAM" id="SignalP"/>
    </source>
</evidence>
<dbReference type="PANTHER" id="PTHR35936:SF34">
    <property type="entry name" value="ABC TRANSPORTER EXTRACELLULAR-BINDING PROTEIN YCKB-RELATED"/>
    <property type="match status" value="1"/>
</dbReference>
<evidence type="ECO:0000256" key="5">
    <source>
        <dbReference type="SAM" id="MobiDB-lite"/>
    </source>
</evidence>
<dbReference type="Pfam" id="PF00497">
    <property type="entry name" value="SBP_bac_3"/>
    <property type="match status" value="1"/>
</dbReference>
<dbReference type="GO" id="GO:0030313">
    <property type="term" value="C:cell envelope"/>
    <property type="evidence" value="ECO:0007669"/>
    <property type="project" value="UniProtKB-SubCell"/>
</dbReference>
<evidence type="ECO:0000313" key="9">
    <source>
        <dbReference type="Proteomes" id="UP000198855"/>
    </source>
</evidence>
<dbReference type="CDD" id="cd13711">
    <property type="entry name" value="PBP2_Ngo0372_TcyA"/>
    <property type="match status" value="1"/>
</dbReference>
<comment type="subcellular location">
    <subcellularLocation>
        <location evidence="1">Cell envelope</location>
    </subcellularLocation>
</comment>
<dbReference type="AlphaFoldDB" id="A0A1I1UU10"/>
<evidence type="ECO:0000259" key="7">
    <source>
        <dbReference type="SMART" id="SM00062"/>
    </source>
</evidence>
<dbReference type="Proteomes" id="UP000198855">
    <property type="component" value="Unassembled WGS sequence"/>
</dbReference>
<dbReference type="OrthoDB" id="8613538at2"/>
<sequence length="292" mass="31357">MKTWQQSICLMVLSAVILLGGSACGNKNNDNGANTSTNNGNNGADDTGNTTNGGNAASDNSLKVIKSNGEITIGTEGTYAPFTFHDKSGKLTGFDVEVAEEIAKRIGVKAKFVETKWDGMLAGLDAKRFDMVANEVTIRDDRKAKYDFSEPYILSKAVLIVKQNNTNIKSLADLKGKKSGQSLTSDLGDIAKANGAQLVAVDGFNQAIDLLTSGRIDATINDKLSYLDLKKARPDVPIKVVAETDQVSQSGMLFRKGNKELVDAVNNAIKDMKADGRYLEISKTYFGEDVSK</sequence>
<dbReference type="PROSITE" id="PS01039">
    <property type="entry name" value="SBP_BACTERIAL_3"/>
    <property type="match status" value="1"/>
</dbReference>
<dbReference type="Gene3D" id="3.40.190.10">
    <property type="entry name" value="Periplasmic binding protein-like II"/>
    <property type="match status" value="2"/>
</dbReference>
<evidence type="ECO:0000313" key="8">
    <source>
        <dbReference type="EMBL" id="SFD73148.1"/>
    </source>
</evidence>
<evidence type="ECO:0000256" key="4">
    <source>
        <dbReference type="RuleBase" id="RU003744"/>
    </source>
</evidence>
<evidence type="ECO:0000256" key="1">
    <source>
        <dbReference type="ARBA" id="ARBA00004196"/>
    </source>
</evidence>
<accession>A0A1I1UU10</accession>
<protein>
    <submittedName>
        <fullName evidence="8">Cystine transport system substrate-binding protein</fullName>
    </submittedName>
</protein>
<keyword evidence="9" id="KW-1185">Reference proteome</keyword>
<dbReference type="InterPro" id="IPR018313">
    <property type="entry name" value="SBP_3_CS"/>
</dbReference>
<dbReference type="PROSITE" id="PS51257">
    <property type="entry name" value="PROKAR_LIPOPROTEIN"/>
    <property type="match status" value="1"/>
</dbReference>
<organism evidence="8 9">
    <name type="scientific">Paenibacillus catalpae</name>
    <dbReference type="NCBI Taxonomy" id="1045775"/>
    <lineage>
        <taxon>Bacteria</taxon>
        <taxon>Bacillati</taxon>
        <taxon>Bacillota</taxon>
        <taxon>Bacilli</taxon>
        <taxon>Bacillales</taxon>
        <taxon>Paenibacillaceae</taxon>
        <taxon>Paenibacillus</taxon>
    </lineage>
</organism>